<organism evidence="1 2">
    <name type="scientific">Tricholomella constricta</name>
    <dbReference type="NCBI Taxonomy" id="117010"/>
    <lineage>
        <taxon>Eukaryota</taxon>
        <taxon>Fungi</taxon>
        <taxon>Dikarya</taxon>
        <taxon>Basidiomycota</taxon>
        <taxon>Agaricomycotina</taxon>
        <taxon>Agaricomycetes</taxon>
        <taxon>Agaricomycetidae</taxon>
        <taxon>Agaricales</taxon>
        <taxon>Tricholomatineae</taxon>
        <taxon>Lyophyllaceae</taxon>
        <taxon>Tricholomella</taxon>
    </lineage>
</organism>
<proteinExistence type="predicted"/>
<dbReference type="Proteomes" id="UP000565441">
    <property type="component" value="Unassembled WGS sequence"/>
</dbReference>
<name>A0A8H5LWK4_9AGAR</name>
<dbReference type="EMBL" id="JAACJP010000042">
    <property type="protein sequence ID" value="KAF5372695.1"/>
    <property type="molecule type" value="Genomic_DNA"/>
</dbReference>
<dbReference type="AlphaFoldDB" id="A0A8H5LWK4"/>
<dbReference type="OrthoDB" id="2984659at2759"/>
<evidence type="ECO:0000313" key="1">
    <source>
        <dbReference type="EMBL" id="KAF5372695.1"/>
    </source>
</evidence>
<gene>
    <name evidence="1" type="ORF">D9615_009856</name>
</gene>
<keyword evidence="2" id="KW-1185">Reference proteome</keyword>
<evidence type="ECO:0000313" key="2">
    <source>
        <dbReference type="Proteomes" id="UP000565441"/>
    </source>
</evidence>
<comment type="caution">
    <text evidence="1">The sequence shown here is derived from an EMBL/GenBank/DDBJ whole genome shotgun (WGS) entry which is preliminary data.</text>
</comment>
<protein>
    <submittedName>
        <fullName evidence="1">Uncharacterized protein</fullName>
    </submittedName>
</protein>
<sequence length="147" mass="16668">MFTLNAGAQGAVLELEDSIVDLSYFLKALHDTERGFFLQAKPTHVAPFAVVEGILRLSDKYNVQGLRKRAIEHLSVLYPTTLRAWDRAPKLEAPHISDHLEVIRFAEDFDIPWIQPMAIYQVVSQPLDTVFPLLQNSNFCVVQTVHP</sequence>
<reference evidence="1 2" key="1">
    <citation type="journal article" date="2020" name="ISME J.">
        <title>Uncovering the hidden diversity of litter-decomposition mechanisms in mushroom-forming fungi.</title>
        <authorList>
            <person name="Floudas D."/>
            <person name="Bentzer J."/>
            <person name="Ahren D."/>
            <person name="Johansson T."/>
            <person name="Persson P."/>
            <person name="Tunlid A."/>
        </authorList>
    </citation>
    <scope>NUCLEOTIDE SEQUENCE [LARGE SCALE GENOMIC DNA]</scope>
    <source>
        <strain evidence="1 2">CBS 661.87</strain>
    </source>
</reference>
<accession>A0A8H5LWK4</accession>